<evidence type="ECO:0000313" key="3">
    <source>
        <dbReference type="Proteomes" id="UP000008952"/>
    </source>
</evidence>
<organism evidence="2 3">
    <name type="scientific">Bartonella tamiae Th239</name>
    <dbReference type="NCBI Taxonomy" id="1094558"/>
    <lineage>
        <taxon>Bacteria</taxon>
        <taxon>Pseudomonadati</taxon>
        <taxon>Pseudomonadota</taxon>
        <taxon>Alphaproteobacteria</taxon>
        <taxon>Hyphomicrobiales</taxon>
        <taxon>Bartonellaceae</taxon>
        <taxon>Bartonella</taxon>
    </lineage>
</organism>
<dbReference type="HOGENOM" id="CLU_071269_3_0_5"/>
<proteinExistence type="predicted"/>
<dbReference type="AlphaFoldDB" id="J0R1F5"/>
<dbReference type="eggNOG" id="COG3306">
    <property type="taxonomic scope" value="Bacteria"/>
</dbReference>
<reference evidence="2 3" key="1">
    <citation type="submission" date="2012-03" db="EMBL/GenBank/DDBJ databases">
        <title>The Genome Sequence of Bartonella tamiae Th239.</title>
        <authorList>
            <consortium name="The Broad Institute Genome Sequencing Platform"/>
            <consortium name="The Broad Institute Genome Sequencing Center for Infectious Disease"/>
            <person name="Feldgarden M."/>
            <person name="Kirby J."/>
            <person name="Kosoy M."/>
            <person name="Birtles R."/>
            <person name="Probert W.S."/>
            <person name="Chiaraviglio L."/>
            <person name="Young S.K."/>
            <person name="Zeng Q."/>
            <person name="Gargeya S."/>
            <person name="Fitzgerald M."/>
            <person name="Haas B."/>
            <person name="Abouelleil A."/>
            <person name="Alvarado L."/>
            <person name="Arachchi H.M."/>
            <person name="Berlin A."/>
            <person name="Chapman S.B."/>
            <person name="Gearin G."/>
            <person name="Goldberg J."/>
            <person name="Griggs A."/>
            <person name="Gujja S."/>
            <person name="Hansen M."/>
            <person name="Heiman D."/>
            <person name="Howarth C."/>
            <person name="Larimer J."/>
            <person name="Lui A."/>
            <person name="MacDonald P.J.P."/>
            <person name="McCowen C."/>
            <person name="Montmayeur A."/>
            <person name="Murphy C."/>
            <person name="Neiman D."/>
            <person name="Pearson M."/>
            <person name="Priest M."/>
            <person name="Roberts A."/>
            <person name="Saif S."/>
            <person name="Shea T."/>
            <person name="Sisk P."/>
            <person name="Stolte C."/>
            <person name="Sykes S."/>
            <person name="Wortman J."/>
            <person name="Nusbaum C."/>
            <person name="Birren B."/>
        </authorList>
    </citation>
    <scope>NUCLEOTIDE SEQUENCE [LARGE SCALE GENOMIC DNA]</scope>
    <source>
        <strain evidence="2 3">Th239</strain>
    </source>
</reference>
<dbReference type="Pfam" id="PF01755">
    <property type="entry name" value="Glyco_transf_25"/>
    <property type="match status" value="1"/>
</dbReference>
<evidence type="ECO:0000313" key="2">
    <source>
        <dbReference type="EMBL" id="EJF89384.1"/>
    </source>
</evidence>
<dbReference type="RefSeq" id="WP_008040680.1">
    <property type="nucleotide sequence ID" value="NZ_JH725147.1"/>
</dbReference>
<accession>J0R1F5</accession>
<dbReference type="OrthoDB" id="259382at2"/>
<name>J0R1F5_9HYPH</name>
<sequence length="242" mass="28517">MNNIKAFIIHLEQAKERHENVKNLMQALPCETEIVKAIDRQQIDQQILDTHYQRFLYRPYYPFKLTQNEIACFLSHRKAWQKIVDDDVDAGLVFEDDVALNENFFLLLSFLKKHADVSSYIRLPFREREEGKLVAVSDKMSLIKPMEVGLGQVAQLIGREAAKKMLKATQQFDRPVDTTLQLYWQTHVRPLVALPPFVQEISARLGGSTLKQKRNIFTRFYREIARPYYRFRLKSLSRRQDD</sequence>
<dbReference type="STRING" id="1094558.ME5_01935"/>
<comment type="caution">
    <text evidence="2">The sequence shown here is derived from an EMBL/GenBank/DDBJ whole genome shotgun (WGS) entry which is preliminary data.</text>
</comment>
<feature type="domain" description="Glycosyl transferase family 25" evidence="1">
    <location>
        <begin position="4"/>
        <end position="179"/>
    </location>
</feature>
<dbReference type="PATRIC" id="fig|1094558.3.peg.2075"/>
<dbReference type="InterPro" id="IPR002654">
    <property type="entry name" value="Glyco_trans_25"/>
</dbReference>
<dbReference type="EMBL" id="AIMB01000008">
    <property type="protein sequence ID" value="EJF89384.1"/>
    <property type="molecule type" value="Genomic_DNA"/>
</dbReference>
<dbReference type="Proteomes" id="UP000008952">
    <property type="component" value="Unassembled WGS sequence"/>
</dbReference>
<protein>
    <recommendedName>
        <fullName evidence="1">Glycosyl transferase family 25 domain-containing protein</fullName>
    </recommendedName>
</protein>
<evidence type="ECO:0000259" key="1">
    <source>
        <dbReference type="Pfam" id="PF01755"/>
    </source>
</evidence>
<keyword evidence="3" id="KW-1185">Reference proteome</keyword>
<gene>
    <name evidence="2" type="ORF">ME5_01935</name>
</gene>
<dbReference type="CDD" id="cd06532">
    <property type="entry name" value="Glyco_transf_25"/>
    <property type="match status" value="1"/>
</dbReference>